<keyword evidence="4" id="KW-1185">Reference proteome</keyword>
<dbReference type="SUPFAM" id="SSF56672">
    <property type="entry name" value="DNA/RNA polymerases"/>
    <property type="match status" value="1"/>
</dbReference>
<dbReference type="SUPFAM" id="SSF53590">
    <property type="entry name" value="Nucleoside hydrolase"/>
    <property type="match status" value="1"/>
</dbReference>
<dbReference type="PANTHER" id="PTHR33332">
    <property type="entry name" value="REVERSE TRANSCRIPTASE DOMAIN-CONTAINING PROTEIN"/>
    <property type="match status" value="1"/>
</dbReference>
<dbReference type="Proteomes" id="UP000479190">
    <property type="component" value="Unassembled WGS sequence"/>
</dbReference>
<dbReference type="Pfam" id="PF00078">
    <property type="entry name" value="RVT_1"/>
    <property type="match status" value="1"/>
</dbReference>
<dbReference type="Gene3D" id="3.90.245.10">
    <property type="entry name" value="Ribonucleoside hydrolase-like"/>
    <property type="match status" value="1"/>
</dbReference>
<dbReference type="GO" id="GO:0071897">
    <property type="term" value="P:DNA biosynthetic process"/>
    <property type="evidence" value="ECO:0007669"/>
    <property type="project" value="UniProtKB-ARBA"/>
</dbReference>
<evidence type="ECO:0000256" key="1">
    <source>
        <dbReference type="SAM" id="MobiDB-lite"/>
    </source>
</evidence>
<dbReference type="OrthoDB" id="432381at2759"/>
<dbReference type="CDD" id="cd01650">
    <property type="entry name" value="RT_nLTR_like"/>
    <property type="match status" value="1"/>
</dbReference>
<evidence type="ECO:0000313" key="3">
    <source>
        <dbReference type="EMBL" id="CAB0034025.1"/>
    </source>
</evidence>
<reference evidence="3 4" key="1">
    <citation type="submission" date="2020-02" db="EMBL/GenBank/DDBJ databases">
        <authorList>
            <person name="Ferguson B K."/>
        </authorList>
    </citation>
    <scope>NUCLEOTIDE SEQUENCE [LARGE SCALE GENOMIC DNA]</scope>
</reference>
<dbReference type="GO" id="GO:0016799">
    <property type="term" value="F:hydrolase activity, hydrolyzing N-glycosyl compounds"/>
    <property type="evidence" value="ECO:0007669"/>
    <property type="project" value="InterPro"/>
</dbReference>
<protein>
    <recommendedName>
        <fullName evidence="2">Reverse transcriptase domain-containing protein</fullName>
    </recommendedName>
</protein>
<dbReference type="EMBL" id="CADCXV010000731">
    <property type="protein sequence ID" value="CAB0034025.1"/>
    <property type="molecule type" value="Genomic_DNA"/>
</dbReference>
<sequence>MGRGARGRSLDGISFSYLKHLFEIVAPYLATIVNAFIISNSYSMSWKRSTIVPLSKVARPASPSQTRPVSNLPHMARACDIILTQQISSYLESRDLLSPRQSRFRPGYGTQSALIRITEDMRKAIEGEKVTVLVLFDFKCAFDTINHATLLGRLRELNFATGALQLLHSYLSVRSQAVIDMDGVATEFVECTSGVPQGSSPAPVLFTAYIDTVVAALRHCTDTCMLFADDLQIYLSCEPADLNDTIGHLCEDAQAVLDWSRRCGLRLNAQKTQAIVVASDQRNMRMNIGACRPLVGDGVVVPFSARVRDLGLVISNNLAWTAHVNQISSRVHGVLHRLRARARILPASVRSMLVSFLVLPHFDYVYAVFRSLPAQLDIRLRRLLNTAVRLIYGLTSSGPHCREDRLISLTFCRSVVYRRVLSGPPRSRRSSKRGSRPRHTEMGLGCPQLECGMGSRETLSSCLRCHYSGVDSNDILCSRLECDDPALTNLTNYTIDRLTYFVVNLKFQCSVYAQHNIPEGPEPIIGLARSQIKRTIMEWTESKHKEWWSAAMGCRQAKLMLGPELNSDWLRQARNRGRKYTRLLTHIITGHGHLKYHGHKIGLVSDSTCRWCGADEETPLHLLTACDAAAERKRKWFGDAFPSLEDIRGTKASRLIGYWKEVPLENQEAVSRLLLTFDPGSRTKQRETEDMPKPTCCGVLVWRCCTPIAMHMEDIKMLPTVAGAFERSTCRRVYLYIDVGELAAPAHWSHSIPCAQPRRGLLPLPLPSPLLLLLLWAPRAREMLGYPSVYRASRCQFNDMYMLLASCLVLDLGGGGGRAISVQRFLATRDCMIGARERLGRKTKSAKRARAGYEGESLSGGKCRSYQTGSLERFRSNLLIVPLCMCAFAEDPFQLCAPSKKLFLLNPLSIVCTRPEQERSEIDLGSRARQPVHYSRPTGPKSKQPATTRFSSLKQVNQRLSAYAYMCTHYIISPSASTVNNSVSRISLMKLATTGADQYYLNFYSIRRARAAAADGMRERESCMSKPSVCASFVVAKRQSVRHIASSTLKLHPILQVMGAHADPPGVRSPLVRAPQRQARDVSKIKLPSRVDEIRRSLSFMALIKQLDDDDGLLSRSSMSSEPQTVEYSYLLVRLNYGAVEYSKSVSGGKSRLVEILKPREAKLHRLSDMIFASNQHHSRRVAAPARGEENLISKLEHAYKRLLATPAAVTTCAARSATLNASSSLYFLSGKHLSIRKDIRRLSNIRVGAVPNRMKLLIDTDAGSDDAVALMLALKASDMVDVVAITCTYATARESRRAAETLPYVLQAGFASNRTSITAAEAAISRFRAYPTLCETPRRRLSRTRSRSCTPEYKINKRGRAKKNNDAQAELTALHNSRHSRARAESFSSYGIIRV</sequence>
<accession>A0A6H5I9H2</accession>
<dbReference type="InterPro" id="IPR036452">
    <property type="entry name" value="Ribo_hydro-like"/>
</dbReference>
<feature type="region of interest" description="Disordered" evidence="1">
    <location>
        <begin position="921"/>
        <end position="949"/>
    </location>
</feature>
<dbReference type="InterPro" id="IPR000477">
    <property type="entry name" value="RT_dom"/>
</dbReference>
<dbReference type="Gene3D" id="3.30.70.270">
    <property type="match status" value="1"/>
</dbReference>
<feature type="non-terminal residue" evidence="3">
    <location>
        <position position="1396"/>
    </location>
</feature>
<name>A0A6H5I9H2_9HYME</name>
<evidence type="ECO:0000259" key="2">
    <source>
        <dbReference type="PROSITE" id="PS50878"/>
    </source>
</evidence>
<dbReference type="InterPro" id="IPR043128">
    <property type="entry name" value="Rev_trsase/Diguanyl_cyclase"/>
</dbReference>
<feature type="domain" description="Reverse transcriptase" evidence="2">
    <location>
        <begin position="40"/>
        <end position="314"/>
    </location>
</feature>
<evidence type="ECO:0000313" key="4">
    <source>
        <dbReference type="Proteomes" id="UP000479190"/>
    </source>
</evidence>
<proteinExistence type="predicted"/>
<gene>
    <name evidence="3" type="ORF">TBRA_LOCUS5923</name>
</gene>
<organism evidence="3 4">
    <name type="scientific">Trichogramma brassicae</name>
    <dbReference type="NCBI Taxonomy" id="86971"/>
    <lineage>
        <taxon>Eukaryota</taxon>
        <taxon>Metazoa</taxon>
        <taxon>Ecdysozoa</taxon>
        <taxon>Arthropoda</taxon>
        <taxon>Hexapoda</taxon>
        <taxon>Insecta</taxon>
        <taxon>Pterygota</taxon>
        <taxon>Neoptera</taxon>
        <taxon>Endopterygota</taxon>
        <taxon>Hymenoptera</taxon>
        <taxon>Apocrita</taxon>
        <taxon>Proctotrupomorpha</taxon>
        <taxon>Chalcidoidea</taxon>
        <taxon>Trichogrammatidae</taxon>
        <taxon>Trichogramma</taxon>
    </lineage>
</organism>
<dbReference type="InterPro" id="IPR043502">
    <property type="entry name" value="DNA/RNA_pol_sf"/>
</dbReference>
<dbReference type="PROSITE" id="PS50878">
    <property type="entry name" value="RT_POL"/>
    <property type="match status" value="1"/>
</dbReference>